<dbReference type="InterPro" id="IPR037171">
    <property type="entry name" value="NagB/RpiA_transferase-like"/>
</dbReference>
<dbReference type="PANTHER" id="PTHR30363:SF44">
    <property type="entry name" value="AGA OPERON TRANSCRIPTIONAL REPRESSOR-RELATED"/>
    <property type="match status" value="1"/>
</dbReference>
<dbReference type="InterPro" id="IPR050313">
    <property type="entry name" value="Carb_Metab_HTH_regulators"/>
</dbReference>
<dbReference type="Gene3D" id="1.10.10.10">
    <property type="entry name" value="Winged helix-like DNA-binding domain superfamily/Winged helix DNA-binding domain"/>
    <property type="match status" value="1"/>
</dbReference>
<keyword evidence="2" id="KW-0238">DNA-binding</keyword>
<keyword evidence="6" id="KW-1185">Reference proteome</keyword>
<sequence length="253" mass="26990">MSTTSSVHGEQRKKALVEMLESAGSVQLAEAAAALGVSEMTIRRDLDGLEQEGLARRVRGGATRAVGPRPFGERMAQRRQAKARIAQKVLDLVPAHGAIALDASTTAGVLAEQLGQHDDLVVVTNSWENFGALRRAGVTRATLTGGQADELTGSLVGPMACRFASEARYSMLFASGAGIDVEHGASDVSLEEAQVKREFARGSERVIMLVDSTKLGRPGMARGIDWGDVELLVTELDPTDPLLDPYRGIVEIR</sequence>
<dbReference type="PROSITE" id="PS51000">
    <property type="entry name" value="HTH_DEOR_2"/>
    <property type="match status" value="1"/>
</dbReference>
<dbReference type="SMART" id="SM01134">
    <property type="entry name" value="DeoRC"/>
    <property type="match status" value="1"/>
</dbReference>
<evidence type="ECO:0000313" key="6">
    <source>
        <dbReference type="Proteomes" id="UP000253508"/>
    </source>
</evidence>
<dbReference type="OrthoDB" id="7688673at2"/>
<dbReference type="SMART" id="SM00420">
    <property type="entry name" value="HTH_DEOR"/>
    <property type="match status" value="1"/>
</dbReference>
<proteinExistence type="predicted"/>
<keyword evidence="1" id="KW-0805">Transcription regulation</keyword>
<dbReference type="PRINTS" id="PR00037">
    <property type="entry name" value="HTHLACR"/>
</dbReference>
<evidence type="ECO:0000256" key="1">
    <source>
        <dbReference type="ARBA" id="ARBA00023015"/>
    </source>
</evidence>
<reference evidence="5 6" key="1">
    <citation type="submission" date="2018-07" db="EMBL/GenBank/DDBJ databases">
        <title>Microbacterium endoborsara sp. nov., a novel actinobacterium isolated from Borszczowia aralocaspica.</title>
        <authorList>
            <person name="An D."/>
        </authorList>
    </citation>
    <scope>NUCLEOTIDE SEQUENCE [LARGE SCALE GENOMIC DNA]</scope>
    <source>
        <strain evidence="5 6">C1.15228</strain>
    </source>
</reference>
<dbReference type="InterPro" id="IPR036388">
    <property type="entry name" value="WH-like_DNA-bd_sf"/>
</dbReference>
<dbReference type="InterPro" id="IPR036390">
    <property type="entry name" value="WH_DNA-bd_sf"/>
</dbReference>
<dbReference type="PROSITE" id="PS00894">
    <property type="entry name" value="HTH_DEOR_1"/>
    <property type="match status" value="1"/>
</dbReference>
<dbReference type="Proteomes" id="UP000253508">
    <property type="component" value="Unassembled WGS sequence"/>
</dbReference>
<evidence type="ECO:0000259" key="4">
    <source>
        <dbReference type="PROSITE" id="PS51000"/>
    </source>
</evidence>
<dbReference type="GO" id="GO:0003677">
    <property type="term" value="F:DNA binding"/>
    <property type="evidence" value="ECO:0007669"/>
    <property type="project" value="UniProtKB-KW"/>
</dbReference>
<evidence type="ECO:0000256" key="3">
    <source>
        <dbReference type="ARBA" id="ARBA00023163"/>
    </source>
</evidence>
<dbReference type="AlphaFoldDB" id="A0A367Y1X1"/>
<comment type="caution">
    <text evidence="5">The sequence shown here is derived from an EMBL/GenBank/DDBJ whole genome shotgun (WGS) entry which is preliminary data.</text>
</comment>
<dbReference type="Gene3D" id="3.40.50.1360">
    <property type="match status" value="1"/>
</dbReference>
<dbReference type="RefSeq" id="WP_114117439.1">
    <property type="nucleotide sequence ID" value="NZ_BMHU01000003.1"/>
</dbReference>
<dbReference type="SUPFAM" id="SSF100950">
    <property type="entry name" value="NagB/RpiA/CoA transferase-like"/>
    <property type="match status" value="1"/>
</dbReference>
<dbReference type="InterPro" id="IPR001034">
    <property type="entry name" value="DeoR_HTH"/>
</dbReference>
<gene>
    <name evidence="5" type="ORF">DTO57_06585</name>
</gene>
<evidence type="ECO:0000313" key="5">
    <source>
        <dbReference type="EMBL" id="RCK59827.1"/>
    </source>
</evidence>
<protein>
    <submittedName>
        <fullName evidence="5">DeoR/GlpR transcriptional regulator</fullName>
    </submittedName>
</protein>
<feature type="domain" description="HTH deoR-type" evidence="4">
    <location>
        <begin position="9"/>
        <end position="64"/>
    </location>
</feature>
<evidence type="ECO:0000256" key="2">
    <source>
        <dbReference type="ARBA" id="ARBA00023125"/>
    </source>
</evidence>
<dbReference type="InterPro" id="IPR018356">
    <property type="entry name" value="Tscrpt_reg_HTH_DeoR_CS"/>
</dbReference>
<accession>A0A367Y1X1</accession>
<dbReference type="InterPro" id="IPR014036">
    <property type="entry name" value="DeoR-like_C"/>
</dbReference>
<organism evidence="5 6">
    <name type="scientific">Microbacterium sorbitolivorans</name>
    <dbReference type="NCBI Taxonomy" id="1867410"/>
    <lineage>
        <taxon>Bacteria</taxon>
        <taxon>Bacillati</taxon>
        <taxon>Actinomycetota</taxon>
        <taxon>Actinomycetes</taxon>
        <taxon>Micrococcales</taxon>
        <taxon>Microbacteriaceae</taxon>
        <taxon>Microbacterium</taxon>
    </lineage>
</organism>
<keyword evidence="3" id="KW-0804">Transcription</keyword>
<name>A0A367Y1X1_9MICO</name>
<dbReference type="GO" id="GO:0003700">
    <property type="term" value="F:DNA-binding transcription factor activity"/>
    <property type="evidence" value="ECO:0007669"/>
    <property type="project" value="InterPro"/>
</dbReference>
<dbReference type="SUPFAM" id="SSF46785">
    <property type="entry name" value="Winged helix' DNA-binding domain"/>
    <property type="match status" value="1"/>
</dbReference>
<dbReference type="Pfam" id="PF08220">
    <property type="entry name" value="HTH_DeoR"/>
    <property type="match status" value="1"/>
</dbReference>
<dbReference type="PANTHER" id="PTHR30363">
    <property type="entry name" value="HTH-TYPE TRANSCRIPTIONAL REGULATOR SRLR-RELATED"/>
    <property type="match status" value="1"/>
</dbReference>
<dbReference type="EMBL" id="QORO01000002">
    <property type="protein sequence ID" value="RCK59827.1"/>
    <property type="molecule type" value="Genomic_DNA"/>
</dbReference>
<dbReference type="Pfam" id="PF00455">
    <property type="entry name" value="DeoRC"/>
    <property type="match status" value="1"/>
</dbReference>